<dbReference type="OrthoDB" id="311277at2759"/>
<keyword evidence="5 6" id="KW-0472">Membrane</keyword>
<evidence type="ECO:0000256" key="4">
    <source>
        <dbReference type="ARBA" id="ARBA00022989"/>
    </source>
</evidence>
<dbReference type="InterPro" id="IPR002229">
    <property type="entry name" value="RhesusRHD"/>
</dbReference>
<dbReference type="InterPro" id="IPR029020">
    <property type="entry name" value="Ammonium/urea_transptr"/>
</dbReference>
<evidence type="ECO:0000256" key="6">
    <source>
        <dbReference type="SAM" id="Phobius"/>
    </source>
</evidence>
<reference evidence="8 9" key="1">
    <citation type="submission" date="2016-11" db="EMBL/GenBank/DDBJ databases">
        <title>The macronuclear genome of Stentor coeruleus: a giant cell with tiny introns.</title>
        <authorList>
            <person name="Slabodnick M."/>
            <person name="Ruby J.G."/>
            <person name="Reiff S.B."/>
            <person name="Swart E.C."/>
            <person name="Gosai S."/>
            <person name="Prabakaran S."/>
            <person name="Witkowska E."/>
            <person name="Larue G.E."/>
            <person name="Fisher S."/>
            <person name="Freeman R.M."/>
            <person name="Gunawardena J."/>
            <person name="Chu W."/>
            <person name="Stover N.A."/>
            <person name="Gregory B.D."/>
            <person name="Nowacki M."/>
            <person name="Derisi J."/>
            <person name="Roy S.W."/>
            <person name="Marshall W.F."/>
            <person name="Sood P."/>
        </authorList>
    </citation>
    <scope>NUCLEOTIDE SEQUENCE [LARGE SCALE GENOMIC DNA]</scope>
    <source>
        <strain evidence="8">WM001</strain>
    </source>
</reference>
<feature type="transmembrane region" description="Helical" evidence="6">
    <location>
        <begin position="190"/>
        <end position="209"/>
    </location>
</feature>
<evidence type="ECO:0000256" key="3">
    <source>
        <dbReference type="ARBA" id="ARBA00022692"/>
    </source>
</evidence>
<dbReference type="Proteomes" id="UP000187209">
    <property type="component" value="Unassembled WGS sequence"/>
</dbReference>
<comment type="caution">
    <text evidence="8">The sequence shown here is derived from an EMBL/GenBank/DDBJ whole genome shotgun (WGS) entry which is preliminary data.</text>
</comment>
<dbReference type="Gene3D" id="1.10.3430.10">
    <property type="entry name" value="Ammonium transporter AmtB like domains"/>
    <property type="match status" value="1"/>
</dbReference>
<proteinExistence type="inferred from homology"/>
<feature type="transmembrane region" description="Helical" evidence="6">
    <location>
        <begin position="67"/>
        <end position="87"/>
    </location>
</feature>
<evidence type="ECO:0000256" key="5">
    <source>
        <dbReference type="ARBA" id="ARBA00023136"/>
    </source>
</evidence>
<comment type="similarity">
    <text evidence="2">Belongs to the ammonium transporter (TC 2.A.49) family. Rh subfamily.</text>
</comment>
<organism evidence="8 9">
    <name type="scientific">Stentor coeruleus</name>
    <dbReference type="NCBI Taxonomy" id="5963"/>
    <lineage>
        <taxon>Eukaryota</taxon>
        <taxon>Sar</taxon>
        <taxon>Alveolata</taxon>
        <taxon>Ciliophora</taxon>
        <taxon>Postciliodesmatophora</taxon>
        <taxon>Heterotrichea</taxon>
        <taxon>Heterotrichida</taxon>
        <taxon>Stentoridae</taxon>
        <taxon>Stentor</taxon>
    </lineage>
</organism>
<dbReference type="GO" id="GO:0097272">
    <property type="term" value="P:ammonium homeostasis"/>
    <property type="evidence" value="ECO:0007669"/>
    <property type="project" value="TreeGrafter"/>
</dbReference>
<protein>
    <recommendedName>
        <fullName evidence="7">Ammonium transporter AmtB-like domain-containing protein</fullName>
    </recommendedName>
</protein>
<feature type="transmembrane region" description="Helical" evidence="6">
    <location>
        <begin position="102"/>
        <end position="122"/>
    </location>
</feature>
<dbReference type="Pfam" id="PF00909">
    <property type="entry name" value="Ammonium_transp"/>
    <property type="match status" value="1"/>
</dbReference>
<dbReference type="PRINTS" id="PR00342">
    <property type="entry name" value="RHESUSRHD"/>
</dbReference>
<feature type="transmembrane region" description="Helical" evidence="6">
    <location>
        <begin position="221"/>
        <end position="246"/>
    </location>
</feature>
<feature type="transmembrane region" description="Helical" evidence="6">
    <location>
        <begin position="316"/>
        <end position="335"/>
    </location>
</feature>
<evidence type="ECO:0000313" key="9">
    <source>
        <dbReference type="Proteomes" id="UP000187209"/>
    </source>
</evidence>
<dbReference type="PANTHER" id="PTHR11730:SF60">
    <property type="entry name" value="RH50, ISOFORM D"/>
    <property type="match status" value="1"/>
</dbReference>
<feature type="transmembrane region" description="Helical" evidence="6">
    <location>
        <begin position="279"/>
        <end position="295"/>
    </location>
</feature>
<evidence type="ECO:0000256" key="2">
    <source>
        <dbReference type="ARBA" id="ARBA00011036"/>
    </source>
</evidence>
<feature type="transmembrane region" description="Helical" evidence="6">
    <location>
        <begin position="341"/>
        <end position="363"/>
    </location>
</feature>
<gene>
    <name evidence="8" type="ORF">SteCoe_11776</name>
</gene>
<evidence type="ECO:0000259" key="7">
    <source>
        <dbReference type="Pfam" id="PF00909"/>
    </source>
</evidence>
<name>A0A1R2CC97_9CILI</name>
<dbReference type="SUPFAM" id="SSF111352">
    <property type="entry name" value="Ammonium transporter"/>
    <property type="match status" value="1"/>
</dbReference>
<keyword evidence="4 6" id="KW-1133">Transmembrane helix</keyword>
<feature type="transmembrane region" description="Helical" evidence="6">
    <location>
        <begin position="253"/>
        <end position="273"/>
    </location>
</feature>
<dbReference type="GO" id="GO:0008519">
    <property type="term" value="F:ammonium channel activity"/>
    <property type="evidence" value="ECO:0007669"/>
    <property type="project" value="InterPro"/>
</dbReference>
<feature type="domain" description="Ammonium transporter AmtB-like" evidence="7">
    <location>
        <begin position="18"/>
        <end position="347"/>
    </location>
</feature>
<feature type="transmembrane region" description="Helical" evidence="6">
    <location>
        <begin position="160"/>
        <end position="178"/>
    </location>
</feature>
<dbReference type="AlphaFoldDB" id="A0A1R2CC97"/>
<keyword evidence="9" id="KW-1185">Reference proteome</keyword>
<comment type="subcellular location">
    <subcellularLocation>
        <location evidence="1">Membrane</location>
        <topology evidence="1">Multi-pass membrane protein</topology>
    </subcellularLocation>
</comment>
<dbReference type="InterPro" id="IPR024041">
    <property type="entry name" value="NH4_transpt_AmtB-like_dom"/>
</dbReference>
<keyword evidence="3 6" id="KW-0812">Transmembrane</keyword>
<dbReference type="PANTHER" id="PTHR11730">
    <property type="entry name" value="AMMONIUM TRANSPORTER"/>
    <property type="match status" value="1"/>
</dbReference>
<evidence type="ECO:0000256" key="1">
    <source>
        <dbReference type="ARBA" id="ARBA00004141"/>
    </source>
</evidence>
<dbReference type="GO" id="GO:0005886">
    <property type="term" value="C:plasma membrane"/>
    <property type="evidence" value="ECO:0007669"/>
    <property type="project" value="InterPro"/>
</dbReference>
<accession>A0A1R2CC97</accession>
<sequence length="405" mass="44181">MAIGLPIIALVFQVILLVFYTAFGSVENKSSFDFSMFEFTHLMIFVGFALLYGFLRRYTWTGIAQNFIIGVFAAEFFILYASIITWIHASAKPFEVRLDGEFLIRADFCAGAVLVSFGAYIGKVSTAQMLVMAAFEPLFYAVNEHLLVDMIKTIDSGGGLILHAFGCYFGLFASWVFSPEKGKNHKLNSTNYNSNIFAVTGTVLLWASWPGFNAALAGTDSYYAISNTVFGLFGSTVSAFIVSALINDGKLGMVSVINATLSGGVAVGTSCVILHQPGWGLFIGFVTGGISSWGFEKLTPWLEKTIGLQDVSGIHNLHGIPGIIALIFSLFLVSSEQIAPQIYGLLCTLGLSIASGAIFGLFLRLTHEKIGPEKFFVDEIHWIDCNSKQKSVHEPLMKPINDDRD</sequence>
<feature type="transmembrane region" description="Helical" evidence="6">
    <location>
        <begin position="34"/>
        <end position="55"/>
    </location>
</feature>
<dbReference type="EMBL" id="MPUH01000199">
    <property type="protein sequence ID" value="OMJ86629.1"/>
    <property type="molecule type" value="Genomic_DNA"/>
</dbReference>
<evidence type="ECO:0000313" key="8">
    <source>
        <dbReference type="EMBL" id="OMJ86629.1"/>
    </source>
</evidence>